<reference evidence="10 11" key="1">
    <citation type="submission" date="2016-07" db="EMBL/GenBank/DDBJ databases">
        <title>Pervasive Adenine N6-methylation of Active Genes in Fungi.</title>
        <authorList>
            <consortium name="DOE Joint Genome Institute"/>
            <person name="Mondo S.J."/>
            <person name="Dannebaum R.O."/>
            <person name="Kuo R.C."/>
            <person name="Labutti K."/>
            <person name="Haridas S."/>
            <person name="Kuo A."/>
            <person name="Salamov A."/>
            <person name="Ahrendt S.R."/>
            <person name="Lipzen A."/>
            <person name="Sullivan W."/>
            <person name="Andreopoulos W.B."/>
            <person name="Clum A."/>
            <person name="Lindquist E."/>
            <person name="Daum C."/>
            <person name="Ramamoorthy G.K."/>
            <person name="Gryganskyi A."/>
            <person name="Culley D."/>
            <person name="Magnuson J.K."/>
            <person name="James T.Y."/>
            <person name="O'Malley M.A."/>
            <person name="Stajich J.E."/>
            <person name="Spatafora J.W."/>
            <person name="Visel A."/>
            <person name="Grigoriev I.V."/>
        </authorList>
    </citation>
    <scope>NUCLEOTIDE SEQUENCE [LARGE SCALE GENOMIC DNA]</scope>
    <source>
        <strain evidence="10 11">CBS 931.73</strain>
    </source>
</reference>
<dbReference type="CDD" id="cd01372">
    <property type="entry name" value="KISc_KIF4"/>
    <property type="match status" value="1"/>
</dbReference>
<name>A0A1Y1YZ01_9FUNG</name>
<evidence type="ECO:0000256" key="4">
    <source>
        <dbReference type="ARBA" id="ARBA00022840"/>
    </source>
</evidence>
<evidence type="ECO:0000259" key="9">
    <source>
        <dbReference type="PROSITE" id="PS50067"/>
    </source>
</evidence>
<dbReference type="GO" id="GO:0003777">
    <property type="term" value="F:microtubule motor activity"/>
    <property type="evidence" value="ECO:0007669"/>
    <property type="project" value="InterPro"/>
</dbReference>
<keyword evidence="11" id="KW-1185">Reference proteome</keyword>
<keyword evidence="6 7" id="KW-0505">Motor protein</keyword>
<dbReference type="GO" id="GO:0005874">
    <property type="term" value="C:microtubule"/>
    <property type="evidence" value="ECO:0007669"/>
    <property type="project" value="UniProtKB-KW"/>
</dbReference>
<feature type="binding site" evidence="6">
    <location>
        <begin position="40"/>
        <end position="47"/>
    </location>
    <ligand>
        <name>ATP</name>
        <dbReference type="ChEBI" id="CHEBI:30616"/>
    </ligand>
</feature>
<dbReference type="InterPro" id="IPR036961">
    <property type="entry name" value="Kinesin_motor_dom_sf"/>
</dbReference>
<dbReference type="EMBL" id="MCFE01000050">
    <property type="protein sequence ID" value="ORY03094.1"/>
    <property type="molecule type" value="Genomic_DNA"/>
</dbReference>
<accession>A0A1Y1YZ01</accession>
<evidence type="ECO:0000256" key="3">
    <source>
        <dbReference type="ARBA" id="ARBA00022741"/>
    </source>
</evidence>
<dbReference type="Pfam" id="PF00225">
    <property type="entry name" value="Kinesin"/>
    <property type="match status" value="1"/>
</dbReference>
<dbReference type="GO" id="GO:0005737">
    <property type="term" value="C:cytoplasm"/>
    <property type="evidence" value="ECO:0007669"/>
    <property type="project" value="UniProtKB-SubCell"/>
</dbReference>
<dbReference type="InterPro" id="IPR019821">
    <property type="entry name" value="Kinesin_motor_CS"/>
</dbReference>
<feature type="region of interest" description="Disordered" evidence="8">
    <location>
        <begin position="180"/>
        <end position="199"/>
    </location>
</feature>
<dbReference type="InterPro" id="IPR027417">
    <property type="entry name" value="P-loop_NTPase"/>
</dbReference>
<dbReference type="PANTHER" id="PTHR47969:SF15">
    <property type="entry name" value="CHROMOSOME-ASSOCIATED KINESIN KIF4A-RELATED"/>
    <property type="match status" value="1"/>
</dbReference>
<keyword evidence="5" id="KW-0175">Coiled coil</keyword>
<dbReference type="InterPro" id="IPR001752">
    <property type="entry name" value="Kinesin_motor_dom"/>
</dbReference>
<keyword evidence="2" id="KW-0963">Cytoplasm</keyword>
<feature type="compositionally biased region" description="Polar residues" evidence="8">
    <location>
        <begin position="182"/>
        <end position="191"/>
    </location>
</feature>
<evidence type="ECO:0000256" key="6">
    <source>
        <dbReference type="PROSITE-ProRule" id="PRU00283"/>
    </source>
</evidence>
<evidence type="ECO:0000256" key="5">
    <source>
        <dbReference type="ARBA" id="ARBA00023054"/>
    </source>
</evidence>
<dbReference type="InParanoid" id="A0A1Y1YZ01"/>
<dbReference type="PROSITE" id="PS50067">
    <property type="entry name" value="KINESIN_MOTOR_2"/>
    <property type="match status" value="1"/>
</dbReference>
<dbReference type="PRINTS" id="PR00380">
    <property type="entry name" value="KINESINHEAVY"/>
</dbReference>
<evidence type="ECO:0000313" key="10">
    <source>
        <dbReference type="EMBL" id="ORY03094.1"/>
    </source>
</evidence>
<proteinExistence type="inferred from homology"/>
<dbReference type="PROSITE" id="PS00411">
    <property type="entry name" value="KINESIN_MOTOR_1"/>
    <property type="match status" value="1"/>
</dbReference>
<dbReference type="GO" id="GO:0008017">
    <property type="term" value="F:microtubule binding"/>
    <property type="evidence" value="ECO:0007669"/>
    <property type="project" value="InterPro"/>
</dbReference>
<dbReference type="OrthoDB" id="3176171at2759"/>
<feature type="domain" description="Kinesin motor" evidence="9">
    <location>
        <begin position="1"/>
        <end position="312"/>
    </location>
</feature>
<dbReference type="GO" id="GO:0005524">
    <property type="term" value="F:ATP binding"/>
    <property type="evidence" value="ECO:0007669"/>
    <property type="project" value="UniProtKB-UniRule"/>
</dbReference>
<evidence type="ECO:0000256" key="2">
    <source>
        <dbReference type="ARBA" id="ARBA00022490"/>
    </source>
</evidence>
<dbReference type="SMART" id="SM00129">
    <property type="entry name" value="KISc"/>
    <property type="match status" value="1"/>
</dbReference>
<dbReference type="AlphaFoldDB" id="A0A1Y1YZ01"/>
<keyword evidence="3 6" id="KW-0547">Nucleotide-binding</keyword>
<dbReference type="GO" id="GO:0007018">
    <property type="term" value="P:microtubule-based movement"/>
    <property type="evidence" value="ECO:0007669"/>
    <property type="project" value="InterPro"/>
</dbReference>
<dbReference type="GO" id="GO:0007052">
    <property type="term" value="P:mitotic spindle organization"/>
    <property type="evidence" value="ECO:0007669"/>
    <property type="project" value="TreeGrafter"/>
</dbReference>
<dbReference type="GO" id="GO:0051231">
    <property type="term" value="P:spindle elongation"/>
    <property type="evidence" value="ECO:0007669"/>
    <property type="project" value="TreeGrafter"/>
</dbReference>
<gene>
    <name evidence="10" type="ORF">K493DRAFT_207474</name>
</gene>
<dbReference type="GO" id="GO:0005875">
    <property type="term" value="C:microtubule associated complex"/>
    <property type="evidence" value="ECO:0007669"/>
    <property type="project" value="TreeGrafter"/>
</dbReference>
<evidence type="ECO:0000256" key="1">
    <source>
        <dbReference type="ARBA" id="ARBA00004496"/>
    </source>
</evidence>
<dbReference type="SUPFAM" id="SSF52540">
    <property type="entry name" value="P-loop containing nucleoside triphosphate hydrolases"/>
    <property type="match status" value="1"/>
</dbReference>
<feature type="non-terminal residue" evidence="10">
    <location>
        <position position="1"/>
    </location>
</feature>
<dbReference type="InterPro" id="IPR027640">
    <property type="entry name" value="Kinesin-like_fam"/>
</dbReference>
<sequence>FTYDHVFGPDAGQSDIYSQSVLQLMDKFTQGFNATILAYGQTSSGKTFTMGTGSRRHTNTEAQGIIPRAVSTLFDVLNNSPGNYQVRVSYLEIYNEELIDLLAAYEGLRSQINIREDPRGNIYWTGVKEAVVHSADDVLNYLECGSLARQTGATEMNEKSSRSHAIFSISLRQEKIVDSDVMNPSTPTSPTFGKRPTSLNDGDKMVLNSKFHFVDLAGSERLKRTNAIGERAKEGISINAGLLALGNVISALGDQSKKTPHVPYRDSKLTRLLQDSLGGNSYTLMIACVSPVESNLNETLNTLQYANRARNIKNQVVLNSELSGDVDYLRSLVRKLKSELRSIKGESRVSDGKVFVPSQKFAVAFTHIVLVFAS</sequence>
<dbReference type="PANTHER" id="PTHR47969">
    <property type="entry name" value="CHROMOSOME-ASSOCIATED KINESIN KIF4A-RELATED"/>
    <property type="match status" value="1"/>
</dbReference>
<organism evidence="10 11">
    <name type="scientific">Basidiobolus meristosporus CBS 931.73</name>
    <dbReference type="NCBI Taxonomy" id="1314790"/>
    <lineage>
        <taxon>Eukaryota</taxon>
        <taxon>Fungi</taxon>
        <taxon>Fungi incertae sedis</taxon>
        <taxon>Zoopagomycota</taxon>
        <taxon>Entomophthoromycotina</taxon>
        <taxon>Basidiobolomycetes</taxon>
        <taxon>Basidiobolales</taxon>
        <taxon>Basidiobolaceae</taxon>
        <taxon>Basidiobolus</taxon>
    </lineage>
</organism>
<evidence type="ECO:0000256" key="8">
    <source>
        <dbReference type="SAM" id="MobiDB-lite"/>
    </source>
</evidence>
<dbReference type="Gene3D" id="3.40.850.10">
    <property type="entry name" value="Kinesin motor domain"/>
    <property type="match status" value="1"/>
</dbReference>
<evidence type="ECO:0000313" key="11">
    <source>
        <dbReference type="Proteomes" id="UP000193498"/>
    </source>
</evidence>
<protein>
    <recommendedName>
        <fullName evidence="7">Kinesin-like protein</fullName>
    </recommendedName>
</protein>
<keyword evidence="4 6" id="KW-0067">ATP-binding</keyword>
<comment type="similarity">
    <text evidence="6 7">Belongs to the TRAFAC class myosin-kinesin ATPase superfamily. Kinesin family.</text>
</comment>
<comment type="subcellular location">
    <subcellularLocation>
        <location evidence="1">Cytoplasm</location>
    </subcellularLocation>
</comment>
<dbReference type="Proteomes" id="UP000193498">
    <property type="component" value="Unassembled WGS sequence"/>
</dbReference>
<keyword evidence="7" id="KW-0493">Microtubule</keyword>
<dbReference type="STRING" id="1314790.A0A1Y1YZ01"/>
<comment type="caution">
    <text evidence="10">The sequence shown here is derived from an EMBL/GenBank/DDBJ whole genome shotgun (WGS) entry which is preliminary data.</text>
</comment>
<evidence type="ECO:0000256" key="7">
    <source>
        <dbReference type="RuleBase" id="RU000394"/>
    </source>
</evidence>